<evidence type="ECO:0000313" key="2">
    <source>
        <dbReference type="EMBL" id="CAB4145047.1"/>
    </source>
</evidence>
<organism evidence="3">
    <name type="scientific">uncultured Caudovirales phage</name>
    <dbReference type="NCBI Taxonomy" id="2100421"/>
    <lineage>
        <taxon>Viruses</taxon>
        <taxon>Duplodnaviria</taxon>
        <taxon>Heunggongvirae</taxon>
        <taxon>Uroviricota</taxon>
        <taxon>Caudoviricetes</taxon>
        <taxon>Peduoviridae</taxon>
        <taxon>Maltschvirus</taxon>
        <taxon>Maltschvirus maltsch</taxon>
    </lineage>
</organism>
<dbReference type="Gene3D" id="3.40.50.300">
    <property type="entry name" value="P-loop containing nucleotide triphosphate hydrolases"/>
    <property type="match status" value="1"/>
</dbReference>
<dbReference type="EMBL" id="LR797004">
    <property type="protein sequence ID" value="CAB4180767.1"/>
    <property type="molecule type" value="Genomic_DNA"/>
</dbReference>
<dbReference type="EMBL" id="LR797507">
    <property type="protein sequence ID" value="CAB4221888.1"/>
    <property type="molecule type" value="Genomic_DNA"/>
</dbReference>
<proteinExistence type="predicted"/>
<dbReference type="InterPro" id="IPR035412">
    <property type="entry name" value="Terminase_L_N"/>
</dbReference>
<dbReference type="EMBL" id="LR797237">
    <property type="protein sequence ID" value="CAB4195941.1"/>
    <property type="molecule type" value="Genomic_DNA"/>
</dbReference>
<gene>
    <name evidence="4" type="ORF">UFOVP1053_27</name>
    <name evidence="5" type="ORF">UFOVP1297_46</name>
    <name evidence="6" type="ORF">UFOVP1647_24</name>
    <name evidence="2" type="ORF">UFOVP472_27</name>
    <name evidence="3" type="ORF">UFOVP891_40</name>
</gene>
<dbReference type="InterPro" id="IPR052380">
    <property type="entry name" value="Viral_DNA_packaging_terminase"/>
</dbReference>
<dbReference type="NCBIfam" id="TIGR01547">
    <property type="entry name" value="phage_term_2"/>
    <property type="match status" value="1"/>
</dbReference>
<protein>
    <submittedName>
        <fullName evidence="3">Bacteriophage terminase, large subunit</fullName>
    </submittedName>
</protein>
<evidence type="ECO:0000259" key="1">
    <source>
        <dbReference type="Pfam" id="PF04466"/>
    </source>
</evidence>
<name>A0A6J5PNK0_9CAUD</name>
<dbReference type="EMBL" id="LR796442">
    <property type="protein sequence ID" value="CAB4145047.1"/>
    <property type="molecule type" value="Genomic_DNA"/>
</dbReference>
<dbReference type="EMBL" id="LR796839">
    <property type="protein sequence ID" value="CAB4169144.1"/>
    <property type="molecule type" value="Genomic_DNA"/>
</dbReference>
<accession>A0A6J5PNK0</accession>
<reference evidence="3" key="1">
    <citation type="submission" date="2020-05" db="EMBL/GenBank/DDBJ databases">
        <authorList>
            <person name="Chiriac C."/>
            <person name="Salcher M."/>
            <person name="Ghai R."/>
            <person name="Kavagutti S V."/>
        </authorList>
    </citation>
    <scope>NUCLEOTIDE SEQUENCE</scope>
</reference>
<dbReference type="Pfam" id="PF04466">
    <property type="entry name" value="Terminase_3"/>
    <property type="match status" value="1"/>
</dbReference>
<evidence type="ECO:0000313" key="6">
    <source>
        <dbReference type="EMBL" id="CAB4221888.1"/>
    </source>
</evidence>
<feature type="domain" description="Phage terminase large subunit N-terminal" evidence="1">
    <location>
        <begin position="26"/>
        <end position="220"/>
    </location>
</feature>
<sequence length="447" mass="50193">MGVSDGDVAKGIRFPPKLEPIFKPMRFKVLWGGRDAGRSWGASRALLTMGVATRLRILCGREIQRTLADSVHRLLLDQIKNMGLDWFYYSTDSSISGKNGTEFIYAGLRDQDASKVKSYEGVDIVWIEEAETLTKKSLNVLEPTIRKTRSDGTPAEIWMTLNVQMDSDEVYKRFISNTPADAVVIKMTWRDNPWASPALASGRERMKREDPDEYDNIWEGNPRSSVAGAIYAKEVASMIERKRARPLPYDPQLPVHTVWDLGWNDAMSIILVQRVSSAVMVIGYLEASGKTYAECVAELKSLKYVWGTDWLPHDGKQTRPDTGKNPKQIIEGLGRKSVKIIDDIGIENGIRAVRMMFPRLYIDNTEFKNDSWEFDGGARLIECLKRYRRSVPASTGEPGSPVHDEYSHGADSVRGLAVIVDQIINEGDMQKFEVIPSMAILDSVVGL</sequence>
<dbReference type="Gene3D" id="3.30.420.280">
    <property type="match status" value="1"/>
</dbReference>
<dbReference type="PANTHER" id="PTHR39184">
    <property type="match status" value="1"/>
</dbReference>
<evidence type="ECO:0000313" key="5">
    <source>
        <dbReference type="EMBL" id="CAB4195941.1"/>
    </source>
</evidence>
<dbReference type="InterPro" id="IPR027417">
    <property type="entry name" value="P-loop_NTPase"/>
</dbReference>
<dbReference type="InterPro" id="IPR006437">
    <property type="entry name" value="Phage_terminase_lsu"/>
</dbReference>
<evidence type="ECO:0000313" key="3">
    <source>
        <dbReference type="EMBL" id="CAB4169144.1"/>
    </source>
</evidence>
<dbReference type="PANTHER" id="PTHR39184:SF1">
    <property type="entry name" value="PBSX PHAGE TERMINASE LARGE SUBUNIT"/>
    <property type="match status" value="1"/>
</dbReference>
<evidence type="ECO:0000313" key="4">
    <source>
        <dbReference type="EMBL" id="CAB4180767.1"/>
    </source>
</evidence>